<dbReference type="Proteomes" id="UP000291101">
    <property type="component" value="Unassembled WGS sequence"/>
</dbReference>
<protein>
    <submittedName>
        <fullName evidence="2">Uncharacterized protein</fullName>
    </submittedName>
</protein>
<evidence type="ECO:0000256" key="1">
    <source>
        <dbReference type="SAM" id="MobiDB-lite"/>
    </source>
</evidence>
<gene>
    <name evidence="2" type="ORF">EUA94_17675</name>
</gene>
<dbReference type="EMBL" id="SDWV01000021">
    <property type="protein sequence ID" value="RYC05730.1"/>
    <property type="molecule type" value="Genomic_DNA"/>
</dbReference>
<keyword evidence="3" id="KW-1185">Reference proteome</keyword>
<feature type="region of interest" description="Disordered" evidence="1">
    <location>
        <begin position="36"/>
        <end position="124"/>
    </location>
</feature>
<dbReference type="AlphaFoldDB" id="A0A4Q2SNH6"/>
<accession>A0A4Q2SNH6</accession>
<reference evidence="2 3" key="1">
    <citation type="submission" date="2019-01" db="EMBL/GenBank/DDBJ databases">
        <title>Novel species of Nocardioides.</title>
        <authorList>
            <person name="Liu Q."/>
            <person name="X Y.-H."/>
        </authorList>
    </citation>
    <scope>NUCLEOTIDE SEQUENCE [LARGE SCALE GENOMIC DNA]</scope>
    <source>
        <strain evidence="2 3">HLT2-9</strain>
    </source>
</reference>
<feature type="compositionally biased region" description="Basic residues" evidence="1">
    <location>
        <begin position="49"/>
        <end position="65"/>
    </location>
</feature>
<organism evidence="2 3">
    <name type="scientific">Nocardioides zhouii</name>
    <dbReference type="NCBI Taxonomy" id="1168729"/>
    <lineage>
        <taxon>Bacteria</taxon>
        <taxon>Bacillati</taxon>
        <taxon>Actinomycetota</taxon>
        <taxon>Actinomycetes</taxon>
        <taxon>Propionibacteriales</taxon>
        <taxon>Nocardioidaceae</taxon>
        <taxon>Nocardioides</taxon>
    </lineage>
</organism>
<proteinExistence type="predicted"/>
<comment type="caution">
    <text evidence="2">The sequence shown here is derived from an EMBL/GenBank/DDBJ whole genome shotgun (WGS) entry which is preliminary data.</text>
</comment>
<evidence type="ECO:0000313" key="2">
    <source>
        <dbReference type="EMBL" id="RYC05730.1"/>
    </source>
</evidence>
<dbReference type="RefSeq" id="WP_129428221.1">
    <property type="nucleotide sequence ID" value="NZ_SDWV01000021.1"/>
</dbReference>
<evidence type="ECO:0000313" key="3">
    <source>
        <dbReference type="Proteomes" id="UP000291101"/>
    </source>
</evidence>
<sequence>MMLLTGLVIGLLLGVATGVAATALFPHLRRMGGGMRLKRRSHAGDGTGWKRRRRPGGGTWWKRRRAAESGLPRQSGGHDGPRRDLLTVPAPGGQEGETTVNRLREQPNDVASERTVVSPWRDGPADVASERTVVSPWRDGPAEVAAVPAATSAPAAPSPERTVPAEPRRKVVAFHSGAAAPVVISVPGRGVTVGASDEFADDMSASVHLQVAGDVVWASVQEPTSGLILRHGDVRTPLSPVPMPLRNDSVIVSGAWSFGLDPSSRAPRVDGTFTADRVPSADSLRVAVVLDCCALAPERSSAADMVALAYVPSTASPLEDAVNRARKHASYLPGPDREWDVLLITGPSASEATLGHHGLTTTILRSEVTRPRPRGAMDLQPALLHGDQVLVSATSEFPAQPMQKRTLTWRAYEQVTQHADDPRW</sequence>
<name>A0A4Q2SNH6_9ACTN</name>